<evidence type="ECO:0000256" key="3">
    <source>
        <dbReference type="ARBA" id="ARBA00009642"/>
    </source>
</evidence>
<evidence type="ECO:0000256" key="8">
    <source>
        <dbReference type="ARBA" id="ARBA00023136"/>
    </source>
</evidence>
<dbReference type="Gene3D" id="3.40.50.11730">
    <property type="entry name" value="Peroxisome assembly protein 22"/>
    <property type="match status" value="1"/>
</dbReference>
<dbReference type="EMBL" id="OX365757">
    <property type="protein sequence ID" value="CAI4037060.1"/>
    <property type="molecule type" value="Genomic_DNA"/>
</dbReference>
<keyword evidence="6 10" id="KW-0812">Transmembrane</keyword>
<evidence type="ECO:0000313" key="12">
    <source>
        <dbReference type="Proteomes" id="UP001161438"/>
    </source>
</evidence>
<proteinExistence type="inferred from homology"/>
<dbReference type="GeneID" id="80916273"/>
<keyword evidence="5" id="KW-0962">Peroxisome biogenesis</keyword>
<evidence type="ECO:0000256" key="9">
    <source>
        <dbReference type="ARBA" id="ARBA00023140"/>
    </source>
</evidence>
<evidence type="ECO:0000256" key="1">
    <source>
        <dbReference type="ARBA" id="ARBA00003659"/>
    </source>
</evidence>
<dbReference type="InterPro" id="IPR024359">
    <property type="entry name" value="Peroxin-22"/>
</dbReference>
<reference evidence="11" key="1">
    <citation type="submission" date="2022-10" db="EMBL/GenBank/DDBJ databases">
        <authorList>
            <person name="Byrne P K."/>
        </authorList>
    </citation>
    <scope>NUCLEOTIDE SEQUENCE</scope>
    <source>
        <strain evidence="11">IFO1815</strain>
    </source>
</reference>
<dbReference type="Proteomes" id="UP001161438">
    <property type="component" value="Chromosome 1"/>
</dbReference>
<evidence type="ECO:0000256" key="2">
    <source>
        <dbReference type="ARBA" id="ARBA00004549"/>
    </source>
</evidence>
<organism evidence="11 12">
    <name type="scientific">Saccharomyces mikatae IFO 1815</name>
    <dbReference type="NCBI Taxonomy" id="226126"/>
    <lineage>
        <taxon>Eukaryota</taxon>
        <taxon>Fungi</taxon>
        <taxon>Dikarya</taxon>
        <taxon>Ascomycota</taxon>
        <taxon>Saccharomycotina</taxon>
        <taxon>Saccharomycetes</taxon>
        <taxon>Saccharomycetales</taxon>
        <taxon>Saccharomycetaceae</taxon>
        <taxon>Saccharomyces</taxon>
    </lineage>
</organism>
<gene>
    <name evidence="11" type="primary">SMKI01G0150</name>
    <name evidence="11" type="ORF">SMKI_01G0150</name>
</gene>
<evidence type="ECO:0000256" key="6">
    <source>
        <dbReference type="ARBA" id="ARBA00022692"/>
    </source>
</evidence>
<dbReference type="InterPro" id="IPR038613">
    <property type="entry name" value="Peroxin-22_C_sf"/>
</dbReference>
<keyword evidence="9" id="KW-0576">Peroxisome</keyword>
<keyword evidence="12" id="KW-1185">Reference proteome</keyword>
<keyword evidence="7 10" id="KW-1133">Transmembrane helix</keyword>
<comment type="subcellular location">
    <subcellularLocation>
        <location evidence="2">Peroxisome membrane</location>
        <topology evidence="2">Single-pass membrane protein</topology>
    </subcellularLocation>
</comment>
<dbReference type="GO" id="GO:0005778">
    <property type="term" value="C:peroxisomal membrane"/>
    <property type="evidence" value="ECO:0007669"/>
    <property type="project" value="UniProtKB-SubCell"/>
</dbReference>
<name>A0AA35IUA9_SACMI</name>
<evidence type="ECO:0000313" key="11">
    <source>
        <dbReference type="EMBL" id="CAI4037060.1"/>
    </source>
</evidence>
<dbReference type="Pfam" id="PF12827">
    <property type="entry name" value="Peroxin-22"/>
    <property type="match status" value="1"/>
</dbReference>
<protein>
    <recommendedName>
        <fullName evidence="4">Peroxisome assembly protein 22</fullName>
    </recommendedName>
</protein>
<comment type="similarity">
    <text evidence="3">Belongs to the peroxin-22 family.</text>
</comment>
<evidence type="ECO:0000256" key="10">
    <source>
        <dbReference type="SAM" id="Phobius"/>
    </source>
</evidence>
<dbReference type="AlphaFoldDB" id="A0AA35IUA9"/>
<evidence type="ECO:0000256" key="4">
    <source>
        <dbReference type="ARBA" id="ARBA00018967"/>
    </source>
</evidence>
<evidence type="ECO:0000256" key="5">
    <source>
        <dbReference type="ARBA" id="ARBA00022593"/>
    </source>
</evidence>
<dbReference type="RefSeq" id="XP_056080177.1">
    <property type="nucleotide sequence ID" value="XM_056221808.1"/>
</dbReference>
<dbReference type="GO" id="GO:0007031">
    <property type="term" value="P:peroxisome organization"/>
    <property type="evidence" value="ECO:0007669"/>
    <property type="project" value="UniProtKB-KW"/>
</dbReference>
<feature type="transmembrane region" description="Helical" evidence="10">
    <location>
        <begin position="12"/>
        <end position="32"/>
    </location>
</feature>
<comment type="function">
    <text evidence="1">Involved in peroxisome biogenesis.</text>
</comment>
<sequence length="180" mass="20146">MVQLSGRKLNKSRTLGIVGATVAVLATSYYIYQKLTSTNGDGDTRLSKDDVTEENKKARKSKCIIMSKSIQRLTINWNEYANDDLVLLVPMSQTNGSLKQQIEDIFQKSGNEHKIIYCDTMDGLWSCVRRIGKFHCILNSKDFTGSDNNNTVVIPDDIGRFAKLIVDSDIESMLVDAICN</sequence>
<accession>A0AA35IUA9</accession>
<evidence type="ECO:0000256" key="7">
    <source>
        <dbReference type="ARBA" id="ARBA00022989"/>
    </source>
</evidence>
<keyword evidence="8 10" id="KW-0472">Membrane</keyword>